<gene>
    <name evidence="2" type="ORF">MICPUCDRAFT_52190</name>
</gene>
<keyword evidence="3" id="KW-1185">Reference proteome</keyword>
<feature type="compositionally biased region" description="Acidic residues" evidence="1">
    <location>
        <begin position="125"/>
        <end position="146"/>
    </location>
</feature>
<proteinExistence type="predicted"/>
<evidence type="ECO:0000313" key="2">
    <source>
        <dbReference type="EMBL" id="EEH53440.1"/>
    </source>
</evidence>
<reference evidence="2 3" key="1">
    <citation type="journal article" date="2009" name="Science">
        <title>Green evolution and dynamic adaptations revealed by genomes of the marine picoeukaryotes Micromonas.</title>
        <authorList>
            <person name="Worden A.Z."/>
            <person name="Lee J.H."/>
            <person name="Mock T."/>
            <person name="Rouze P."/>
            <person name="Simmons M.P."/>
            <person name="Aerts A.L."/>
            <person name="Allen A.E."/>
            <person name="Cuvelier M.L."/>
            <person name="Derelle E."/>
            <person name="Everett M.V."/>
            <person name="Foulon E."/>
            <person name="Grimwood J."/>
            <person name="Gundlach H."/>
            <person name="Henrissat B."/>
            <person name="Napoli C."/>
            <person name="McDonald S.M."/>
            <person name="Parker M.S."/>
            <person name="Rombauts S."/>
            <person name="Salamov A."/>
            <person name="Von Dassow P."/>
            <person name="Badger J.H."/>
            <person name="Coutinho P.M."/>
            <person name="Demir E."/>
            <person name="Dubchak I."/>
            <person name="Gentemann C."/>
            <person name="Eikrem W."/>
            <person name="Gready J.E."/>
            <person name="John U."/>
            <person name="Lanier W."/>
            <person name="Lindquist E.A."/>
            <person name="Lucas S."/>
            <person name="Mayer K.F."/>
            <person name="Moreau H."/>
            <person name="Not F."/>
            <person name="Otillar R."/>
            <person name="Panaud O."/>
            <person name="Pangilinan J."/>
            <person name="Paulsen I."/>
            <person name="Piegu B."/>
            <person name="Poliakov A."/>
            <person name="Robbens S."/>
            <person name="Schmutz J."/>
            <person name="Toulza E."/>
            <person name="Wyss T."/>
            <person name="Zelensky A."/>
            <person name="Zhou K."/>
            <person name="Armbrust E.V."/>
            <person name="Bhattacharya D."/>
            <person name="Goodenough U.W."/>
            <person name="Van de Peer Y."/>
            <person name="Grigoriev I.V."/>
        </authorList>
    </citation>
    <scope>NUCLEOTIDE SEQUENCE [LARGE SCALE GENOMIC DNA]</scope>
    <source>
        <strain evidence="2 3">CCMP1545</strain>
    </source>
</reference>
<feature type="region of interest" description="Disordered" evidence="1">
    <location>
        <begin position="244"/>
        <end position="284"/>
    </location>
</feature>
<protein>
    <submittedName>
        <fullName evidence="2">Predicted protein</fullName>
    </submittedName>
</protein>
<dbReference type="GeneID" id="9688061"/>
<name>C1N3I8_MICPC</name>
<evidence type="ECO:0000313" key="3">
    <source>
        <dbReference type="Proteomes" id="UP000001876"/>
    </source>
</evidence>
<dbReference type="AlphaFoldDB" id="C1N3I8"/>
<dbReference type="RefSeq" id="XP_003062621.1">
    <property type="nucleotide sequence ID" value="XM_003062575.1"/>
</dbReference>
<organism evidence="3">
    <name type="scientific">Micromonas pusilla (strain CCMP1545)</name>
    <name type="common">Picoplanktonic green alga</name>
    <dbReference type="NCBI Taxonomy" id="564608"/>
    <lineage>
        <taxon>Eukaryota</taxon>
        <taxon>Viridiplantae</taxon>
        <taxon>Chlorophyta</taxon>
        <taxon>Mamiellophyceae</taxon>
        <taxon>Mamiellales</taxon>
        <taxon>Mamiellaceae</taxon>
        <taxon>Micromonas</taxon>
    </lineage>
</organism>
<evidence type="ECO:0000256" key="1">
    <source>
        <dbReference type="SAM" id="MobiDB-lite"/>
    </source>
</evidence>
<dbReference type="Proteomes" id="UP000001876">
    <property type="component" value="Unassembled WGS sequence"/>
</dbReference>
<feature type="region of interest" description="Disordered" evidence="1">
    <location>
        <begin position="124"/>
        <end position="153"/>
    </location>
</feature>
<dbReference type="EMBL" id="GG663746">
    <property type="protein sequence ID" value="EEH53440.1"/>
    <property type="molecule type" value="Genomic_DNA"/>
</dbReference>
<dbReference type="KEGG" id="mpp:MICPUCDRAFT_52190"/>
<sequence>MAVRTPRGAALVGRRVKRKRAGHIEIAGVSCPHVEIAGVVEWYDGTLDVYGRPLGFKVRYDNGLGEIVRGDTLRESDGFILVNDAAPPRPAPAARNEENDVVIERQLDAEEARLERLREAREAGEEIDLLSDDDDGDGDGDADADADAPAGRTRQEVEAALHAVRKPNGVTVASYANVKDYFTMSAKKLAIERKEFVTRLTVRDQVQMQTGMWMVYNRRLEMIDMLTQMIPLREELTSIDDAAARKRKRKRARAGGGAPRAARQSPARPAGARAGTGRAGARAGTGCTPTRCRYRVACDIADAMKMVGGWNLNSHGMPVSTSHKKFGSNLPNMTLKDMKKWRNRFVVQSRIYLEGICSEESKARIDVLDSLITLHEEMELVLTEDLTRRPIDVTG</sequence>
<accession>C1N3I8</accession>
<feature type="compositionally biased region" description="Low complexity" evidence="1">
    <location>
        <begin position="259"/>
        <end position="284"/>
    </location>
</feature>